<evidence type="ECO:0000313" key="2">
    <source>
        <dbReference type="EMBL" id="MFC3196261.1"/>
    </source>
</evidence>
<dbReference type="RefSeq" id="WP_379018801.1">
    <property type="nucleotide sequence ID" value="NZ_JBHRTA010000004.1"/>
</dbReference>
<gene>
    <name evidence="2" type="primary">mobC</name>
    <name evidence="2" type="ORF">ACFOET_01415</name>
</gene>
<evidence type="ECO:0000313" key="3">
    <source>
        <dbReference type="Proteomes" id="UP001595526"/>
    </source>
</evidence>
<reference evidence="3" key="1">
    <citation type="journal article" date="2019" name="Int. J. Syst. Evol. Microbiol.">
        <title>The Global Catalogue of Microorganisms (GCM) 10K type strain sequencing project: providing services to taxonomists for standard genome sequencing and annotation.</title>
        <authorList>
            <consortium name="The Broad Institute Genomics Platform"/>
            <consortium name="The Broad Institute Genome Sequencing Center for Infectious Disease"/>
            <person name="Wu L."/>
            <person name="Ma J."/>
        </authorList>
    </citation>
    <scope>NUCLEOTIDE SEQUENCE [LARGE SCALE GENOMIC DNA]</scope>
    <source>
        <strain evidence="3">KCTC 52416</strain>
    </source>
</reference>
<keyword evidence="3" id="KW-1185">Reference proteome</keyword>
<organism evidence="2 3">
    <name type="scientific">Parapedobacter deserti</name>
    <dbReference type="NCBI Taxonomy" id="1912957"/>
    <lineage>
        <taxon>Bacteria</taxon>
        <taxon>Pseudomonadati</taxon>
        <taxon>Bacteroidota</taxon>
        <taxon>Sphingobacteriia</taxon>
        <taxon>Sphingobacteriales</taxon>
        <taxon>Sphingobacteriaceae</taxon>
        <taxon>Parapedobacter</taxon>
    </lineage>
</organism>
<proteinExistence type="predicted"/>
<name>A0ABV7JDY2_9SPHI</name>
<accession>A0ABV7JDY2</accession>
<dbReference type="EMBL" id="JBHRTA010000004">
    <property type="protein sequence ID" value="MFC3196261.1"/>
    <property type="molecule type" value="Genomic_DNA"/>
</dbReference>
<comment type="caution">
    <text evidence="2">The sequence shown here is derived from an EMBL/GenBank/DDBJ whole genome shotgun (WGS) entry which is preliminary data.</text>
</comment>
<dbReference type="InterPro" id="IPR053842">
    <property type="entry name" value="NikA-like"/>
</dbReference>
<protein>
    <submittedName>
        <fullName evidence="2">Plasmid mobilization relaxosome protein MobC</fullName>
    </submittedName>
</protein>
<dbReference type="Proteomes" id="UP001595526">
    <property type="component" value="Unassembled WGS sequence"/>
</dbReference>
<feature type="region of interest" description="Disordered" evidence="1">
    <location>
        <begin position="1"/>
        <end position="54"/>
    </location>
</feature>
<sequence length="156" mass="17113">MQKTLPPAFGDGGRASAPGGRNRQNLEGTAMKAPAKKEENATKKRTRGRPKKAVTRSISLVVRLTPTERLLIAGKAREAGIRISDWFRRSARSATVAPRLSREDASHLRTLSGMANNLNQLTKLAHTLGLVSLLADLRTLLGMVEKLMERITGYDR</sequence>
<evidence type="ECO:0000256" key="1">
    <source>
        <dbReference type="SAM" id="MobiDB-lite"/>
    </source>
</evidence>
<dbReference type="Pfam" id="PF21983">
    <property type="entry name" value="NikA-like"/>
    <property type="match status" value="1"/>
</dbReference>
<feature type="compositionally biased region" description="Basic residues" evidence="1">
    <location>
        <begin position="43"/>
        <end position="54"/>
    </location>
</feature>